<feature type="compositionally biased region" description="Pro residues" evidence="1">
    <location>
        <begin position="60"/>
        <end position="72"/>
    </location>
</feature>
<gene>
    <name evidence="3" type="ORF">dsat_0792</name>
</gene>
<accession>S7T7G7</accession>
<comment type="caution">
    <text evidence="3">The sequence shown here is derived from an EMBL/GenBank/DDBJ whole genome shotgun (WGS) entry which is preliminary data.</text>
</comment>
<name>S7T7G7_9BACT</name>
<evidence type="ECO:0000313" key="3">
    <source>
        <dbReference type="EMBL" id="EPR32440.1"/>
    </source>
</evidence>
<evidence type="ECO:0000313" key="4">
    <source>
        <dbReference type="Proteomes" id="UP000014975"/>
    </source>
</evidence>
<dbReference type="PATRIC" id="fig|1121439.3.peg.2157"/>
<sequence length="242" mass="25972">MVAFLAPLVPGQAQAQEPAANVSPDDYTVRRAVTPPSRAKADLPPEEQIRKTEQAQNATEPPPLILPEPPLPRESMTLPKPAAETARPPSPAAPTAPATTLEGKAEAAKTAPKSTSQAVRPQPDPPSPLATAPAQKPALRRGSVSVNRGIKDGELMVRLVFGGPVDFSTFFLENPKRMILDVPGDWAPKGAREMVVASHGLKSVRLGRHPDKLRVVFDLDPQTAYRSETSKIDDGLVVLFRE</sequence>
<evidence type="ECO:0000256" key="1">
    <source>
        <dbReference type="SAM" id="MobiDB-lite"/>
    </source>
</evidence>
<reference evidence="3 4" key="1">
    <citation type="journal article" date="2013" name="Genome Announc.">
        <title>Draft genome sequences for three mercury-methylating, sulfate-reducing bacteria.</title>
        <authorList>
            <person name="Brown S.D."/>
            <person name="Hurt R.A.Jr."/>
            <person name="Gilmour C.C."/>
            <person name="Elias D.A."/>
        </authorList>
    </citation>
    <scope>NUCLEOTIDE SEQUENCE [LARGE SCALE GENOMIC DNA]</scope>
    <source>
        <strain evidence="3 4">DSM 16529</strain>
    </source>
</reference>
<dbReference type="EMBL" id="ATHI01000027">
    <property type="protein sequence ID" value="EPR32440.1"/>
    <property type="molecule type" value="Genomic_DNA"/>
</dbReference>
<dbReference type="STRING" id="1121439.dsat_0792"/>
<evidence type="ECO:0000259" key="2">
    <source>
        <dbReference type="Pfam" id="PF11741"/>
    </source>
</evidence>
<feature type="region of interest" description="Disordered" evidence="1">
    <location>
        <begin position="1"/>
        <end position="144"/>
    </location>
</feature>
<dbReference type="eggNOG" id="ENOG5031WFM">
    <property type="taxonomic scope" value="Bacteria"/>
</dbReference>
<dbReference type="Proteomes" id="UP000014975">
    <property type="component" value="Unassembled WGS sequence"/>
</dbReference>
<dbReference type="Pfam" id="PF11741">
    <property type="entry name" value="AMIN"/>
    <property type="match status" value="1"/>
</dbReference>
<feature type="domain" description="AMIN" evidence="2">
    <location>
        <begin position="148"/>
        <end position="238"/>
    </location>
</feature>
<proteinExistence type="predicted"/>
<dbReference type="Gene3D" id="2.60.40.3500">
    <property type="match status" value="1"/>
</dbReference>
<feature type="compositionally biased region" description="Basic and acidic residues" evidence="1">
    <location>
        <begin position="39"/>
        <end position="53"/>
    </location>
</feature>
<dbReference type="InterPro" id="IPR021731">
    <property type="entry name" value="AMIN_dom"/>
</dbReference>
<protein>
    <submittedName>
        <fullName evidence="3">Localization of periplasmic protein complexe</fullName>
    </submittedName>
</protein>
<organism evidence="3 4">
    <name type="scientific">Alkalidesulfovibrio alkalitolerans DSM 16529</name>
    <dbReference type="NCBI Taxonomy" id="1121439"/>
    <lineage>
        <taxon>Bacteria</taxon>
        <taxon>Pseudomonadati</taxon>
        <taxon>Thermodesulfobacteriota</taxon>
        <taxon>Desulfovibrionia</taxon>
        <taxon>Desulfovibrionales</taxon>
        <taxon>Desulfovibrionaceae</taxon>
        <taxon>Alkalidesulfovibrio</taxon>
    </lineage>
</organism>
<dbReference type="AlphaFoldDB" id="S7T7G7"/>
<keyword evidence="4" id="KW-1185">Reference proteome</keyword>